<dbReference type="OrthoDB" id="5957988at2759"/>
<keyword evidence="8" id="KW-1185">Reference proteome</keyword>
<dbReference type="PANTHER" id="PTHR46963">
    <property type="entry name" value="SIMILAR TO RIKEN CDNA E130308A19"/>
    <property type="match status" value="1"/>
</dbReference>
<dbReference type="PANTHER" id="PTHR46963:SF4">
    <property type="entry name" value="HYPOTHETICAL PROTEIN MGC115716"/>
    <property type="match status" value="1"/>
</dbReference>
<dbReference type="Pfam" id="PF01823">
    <property type="entry name" value="MACPF"/>
    <property type="match status" value="1"/>
</dbReference>
<dbReference type="Pfam" id="PF12012">
    <property type="entry name" value="DUF3504"/>
    <property type="match status" value="1"/>
</dbReference>
<sequence>MFVSLALLLCVTLAFSEAKKDDNGESEGLGMVIYLPKINLLADFQEKENRIFDPLSPKCFTKKTLRSSRSNFDYYKSTKELYESLATESSLSASLTSTFTLSATVSVATKNKDTKKMEVSGMSLIKQASTEKTYVHKECLVNAKKSTLKEGFLKFLENLPLKIEEPWLHNSWREYSTFLEKYGSHVVQSVKRGVRFQQMVFAESSESYSEREFQVKACLSAAGPTSVGKLGVSACSNITKSEISKTSRMSVSETRFVRGGLRATNSELANGETSAELINKLMNEAEQSPSPVQHEFIAIWTVLQSRFKPGSPNYIRATNLQYYYNGYLNYGCRYNKRKGVEVRKFDYTGKSREKYPEFECSLAGEGCRSDDDCDLVWGSCTCRGKTCVRHKSEKQITGRSKETAYMNEHNTWDGHGCYWNWFTCDCDNEDRDERKVVWSLRITSKDAGKHKAPGNGTYQVPKDSVIGQAGGTATPKTAEDAAKHPTPGKERHEIREIEKTPPTELDGYWSQFVLAARIKTGKDYEPSSLRGILASVERHLSRYSYGKTIFKDSDFKKTRDALKAKQKELKRHGLGNRPKATTALTDDEIEILFDKKLLGLSSPQALLNTVWLNNMIHFGLRGCKEQKELRWGDVILKTDSDGKEYLEYFERQTKTRTGEDPRNQRPIKPRMYANNDAISVDRDPVHVYKMYKEKRPPSMLEPDSSFYLSVNYFKTEITLKLMHQWKAKTGSKHNQWE</sequence>
<protein>
    <submittedName>
        <fullName evidence="7">Toxin PsTX-60B</fullName>
    </submittedName>
</protein>
<evidence type="ECO:0000256" key="3">
    <source>
        <dbReference type="ARBA" id="ARBA00022843"/>
    </source>
</evidence>
<comment type="caution">
    <text evidence="7">The sequence shown here is derived from an EMBL/GenBank/DDBJ whole genome shotgun (WGS) entry which is preliminary data.</text>
</comment>
<dbReference type="InterPro" id="IPR021893">
    <property type="entry name" value="ZMYM2-like_C"/>
</dbReference>
<feature type="domain" description="MACPF" evidence="6">
    <location>
        <begin position="1"/>
        <end position="335"/>
    </location>
</feature>
<proteinExistence type="predicted"/>
<evidence type="ECO:0000256" key="5">
    <source>
        <dbReference type="SAM" id="SignalP"/>
    </source>
</evidence>
<feature type="signal peptide" evidence="5">
    <location>
        <begin position="1"/>
        <end position="18"/>
    </location>
</feature>
<dbReference type="EMBL" id="LSMT01000021">
    <property type="protein sequence ID" value="PFX32553.1"/>
    <property type="molecule type" value="Genomic_DNA"/>
</dbReference>
<evidence type="ECO:0000256" key="4">
    <source>
        <dbReference type="SAM" id="MobiDB-lite"/>
    </source>
</evidence>
<evidence type="ECO:0000256" key="1">
    <source>
        <dbReference type="ARBA" id="ARBA00022499"/>
    </source>
</evidence>
<keyword evidence="1" id="KW-1017">Isopeptide bond</keyword>
<dbReference type="InterPro" id="IPR042838">
    <property type="entry name" value="KIAA1958"/>
</dbReference>
<feature type="chain" id="PRO_5012767120" evidence="5">
    <location>
        <begin position="19"/>
        <end position="737"/>
    </location>
</feature>
<evidence type="ECO:0000313" key="8">
    <source>
        <dbReference type="Proteomes" id="UP000225706"/>
    </source>
</evidence>
<keyword evidence="5" id="KW-0732">Signal</keyword>
<keyword evidence="3" id="KW-0832">Ubl conjugation</keyword>
<dbReference type="Proteomes" id="UP000225706">
    <property type="component" value="Unassembled WGS sequence"/>
</dbReference>
<dbReference type="SMART" id="SM00457">
    <property type="entry name" value="MACPF"/>
    <property type="match status" value="1"/>
</dbReference>
<evidence type="ECO:0000259" key="6">
    <source>
        <dbReference type="PROSITE" id="PS51412"/>
    </source>
</evidence>
<evidence type="ECO:0000313" key="7">
    <source>
        <dbReference type="EMBL" id="PFX32553.1"/>
    </source>
</evidence>
<reference evidence="8" key="1">
    <citation type="journal article" date="2017" name="bioRxiv">
        <title>Comparative analysis of the genomes of Stylophora pistillata and Acropora digitifera provides evidence for extensive differences between species of corals.</title>
        <authorList>
            <person name="Voolstra C.R."/>
            <person name="Li Y."/>
            <person name="Liew Y.J."/>
            <person name="Baumgarten S."/>
            <person name="Zoccola D."/>
            <person name="Flot J.-F."/>
            <person name="Tambutte S."/>
            <person name="Allemand D."/>
            <person name="Aranda M."/>
        </authorList>
    </citation>
    <scope>NUCLEOTIDE SEQUENCE [LARGE SCALE GENOMIC DNA]</scope>
</reference>
<name>A0A2B4STZ7_STYPI</name>
<accession>A0A2B4STZ7</accession>
<dbReference type="InterPro" id="IPR020864">
    <property type="entry name" value="MACPF"/>
</dbReference>
<keyword evidence="2" id="KW-0597">Phosphoprotein</keyword>
<feature type="compositionally biased region" description="Basic and acidic residues" evidence="4">
    <location>
        <begin position="477"/>
        <end position="492"/>
    </location>
</feature>
<dbReference type="AlphaFoldDB" id="A0A2B4STZ7"/>
<organism evidence="7 8">
    <name type="scientific">Stylophora pistillata</name>
    <name type="common">Smooth cauliflower coral</name>
    <dbReference type="NCBI Taxonomy" id="50429"/>
    <lineage>
        <taxon>Eukaryota</taxon>
        <taxon>Metazoa</taxon>
        <taxon>Cnidaria</taxon>
        <taxon>Anthozoa</taxon>
        <taxon>Hexacorallia</taxon>
        <taxon>Scleractinia</taxon>
        <taxon>Astrocoeniina</taxon>
        <taxon>Pocilloporidae</taxon>
        <taxon>Stylophora</taxon>
    </lineage>
</organism>
<dbReference type="PROSITE" id="PS51412">
    <property type="entry name" value="MACPF_2"/>
    <property type="match status" value="1"/>
</dbReference>
<gene>
    <name evidence="7" type="primary">PTX60B</name>
    <name evidence="7" type="ORF">AWC38_SpisGene2569</name>
</gene>
<evidence type="ECO:0000256" key="2">
    <source>
        <dbReference type="ARBA" id="ARBA00022553"/>
    </source>
</evidence>
<feature type="region of interest" description="Disordered" evidence="4">
    <location>
        <begin position="449"/>
        <end position="492"/>
    </location>
</feature>